<dbReference type="SUPFAM" id="SSF81345">
    <property type="entry name" value="ABC transporter involved in vitamin B12 uptake, BtuC"/>
    <property type="match status" value="1"/>
</dbReference>
<dbReference type="EMBL" id="JAUSUR010000001">
    <property type="protein sequence ID" value="MDQ0360364.1"/>
    <property type="molecule type" value="Genomic_DNA"/>
</dbReference>
<keyword evidence="6 8" id="KW-1133">Transmembrane helix</keyword>
<dbReference type="Pfam" id="PF01032">
    <property type="entry name" value="FecCD"/>
    <property type="match status" value="1"/>
</dbReference>
<name>A0ABU0E0R0_9FIRM</name>
<dbReference type="CDD" id="cd06550">
    <property type="entry name" value="TM_ABC_iron-siderophores_like"/>
    <property type="match status" value="1"/>
</dbReference>
<dbReference type="RefSeq" id="WP_307406211.1">
    <property type="nucleotide sequence ID" value="NZ_JAUSUR010000001.1"/>
</dbReference>
<dbReference type="InterPro" id="IPR000522">
    <property type="entry name" value="ABC_transptr_permease_BtuC"/>
</dbReference>
<dbReference type="PANTHER" id="PTHR30472:SF24">
    <property type="entry name" value="FERRIC ENTEROBACTIN TRANSPORT SYSTEM PERMEASE PROTEIN FEPG"/>
    <property type="match status" value="1"/>
</dbReference>
<evidence type="ECO:0000256" key="1">
    <source>
        <dbReference type="ARBA" id="ARBA00004651"/>
    </source>
</evidence>
<dbReference type="InterPro" id="IPR037294">
    <property type="entry name" value="ABC_BtuC-like"/>
</dbReference>
<feature type="transmembrane region" description="Helical" evidence="8">
    <location>
        <begin position="317"/>
        <end position="336"/>
    </location>
</feature>
<keyword evidence="7 8" id="KW-0472">Membrane</keyword>
<feature type="transmembrane region" description="Helical" evidence="8">
    <location>
        <begin position="128"/>
        <end position="146"/>
    </location>
</feature>
<dbReference type="Gene3D" id="1.10.3470.10">
    <property type="entry name" value="ABC transporter involved in vitamin B12 uptake, BtuC"/>
    <property type="match status" value="1"/>
</dbReference>
<gene>
    <name evidence="9" type="ORF">J2S15_001095</name>
</gene>
<feature type="transmembrane region" description="Helical" evidence="8">
    <location>
        <begin position="204"/>
        <end position="222"/>
    </location>
</feature>
<evidence type="ECO:0000256" key="7">
    <source>
        <dbReference type="ARBA" id="ARBA00023136"/>
    </source>
</evidence>
<protein>
    <submittedName>
        <fullName evidence="9">Iron complex transport system permease protein</fullName>
    </submittedName>
</protein>
<evidence type="ECO:0000256" key="5">
    <source>
        <dbReference type="ARBA" id="ARBA00022692"/>
    </source>
</evidence>
<keyword evidence="4" id="KW-1003">Cell membrane</keyword>
<proteinExistence type="inferred from homology"/>
<accession>A0ABU0E0R0</accession>
<evidence type="ECO:0000256" key="3">
    <source>
        <dbReference type="ARBA" id="ARBA00022448"/>
    </source>
</evidence>
<keyword evidence="5 8" id="KW-0812">Transmembrane</keyword>
<evidence type="ECO:0000256" key="4">
    <source>
        <dbReference type="ARBA" id="ARBA00022475"/>
    </source>
</evidence>
<sequence>MIDHSNLIMQGMRKRKYRAIIAVSVLVVIVLVLMACMLIFGNTQYSLDVIVRTLLGEEIQGAKFAVMTIRLPRMLAGLLVGISLGIAGNLFQKMLHNPLASPDIIGVSSGSSVAAVFCILILNMSGFGVSLAAVISGLVVTMLVYALSSIGKFSGGRLILIGIGIQAMVNAIISYLLLKANQYEVSGAMRWLSGSLNGVQMKNIPLLAVVVIVFVTIILALQKHLKAMELGDDLAIILGIRVNYIRIALMISAVILIAFSTAVTGPISFVAFLAGPIAQRLVGSGQSNSIASACVGAILVLGGDLIGQFFFTTRFPVGVITGILGAPYLLILLIQLNRSGGTS</sequence>
<evidence type="ECO:0000256" key="6">
    <source>
        <dbReference type="ARBA" id="ARBA00022989"/>
    </source>
</evidence>
<comment type="similarity">
    <text evidence="2">Belongs to the binding-protein-dependent transport system permease family. FecCD subfamily.</text>
</comment>
<feature type="transmembrane region" description="Helical" evidence="8">
    <location>
        <begin position="290"/>
        <end position="311"/>
    </location>
</feature>
<evidence type="ECO:0000256" key="2">
    <source>
        <dbReference type="ARBA" id="ARBA00007935"/>
    </source>
</evidence>
<keyword evidence="3" id="KW-0813">Transport</keyword>
<comment type="subcellular location">
    <subcellularLocation>
        <location evidence="1">Cell membrane</location>
        <topology evidence="1">Multi-pass membrane protein</topology>
    </subcellularLocation>
</comment>
<dbReference type="Proteomes" id="UP001230220">
    <property type="component" value="Unassembled WGS sequence"/>
</dbReference>
<feature type="transmembrane region" description="Helical" evidence="8">
    <location>
        <begin position="20"/>
        <end position="40"/>
    </location>
</feature>
<evidence type="ECO:0000313" key="10">
    <source>
        <dbReference type="Proteomes" id="UP001230220"/>
    </source>
</evidence>
<feature type="transmembrane region" description="Helical" evidence="8">
    <location>
        <begin position="104"/>
        <end position="122"/>
    </location>
</feature>
<evidence type="ECO:0000256" key="8">
    <source>
        <dbReference type="SAM" id="Phobius"/>
    </source>
</evidence>
<organism evidence="9 10">
    <name type="scientific">Breznakia pachnodae</name>
    <dbReference type="NCBI Taxonomy" id="265178"/>
    <lineage>
        <taxon>Bacteria</taxon>
        <taxon>Bacillati</taxon>
        <taxon>Bacillota</taxon>
        <taxon>Erysipelotrichia</taxon>
        <taxon>Erysipelotrichales</taxon>
        <taxon>Erysipelotrichaceae</taxon>
        <taxon>Breznakia</taxon>
    </lineage>
</organism>
<comment type="caution">
    <text evidence="9">The sequence shown here is derived from an EMBL/GenBank/DDBJ whole genome shotgun (WGS) entry which is preliminary data.</text>
</comment>
<reference evidence="9 10" key="1">
    <citation type="submission" date="2023-07" db="EMBL/GenBank/DDBJ databases">
        <title>Genomic Encyclopedia of Type Strains, Phase IV (KMG-IV): sequencing the most valuable type-strain genomes for metagenomic binning, comparative biology and taxonomic classification.</title>
        <authorList>
            <person name="Goeker M."/>
        </authorList>
    </citation>
    <scope>NUCLEOTIDE SEQUENCE [LARGE SCALE GENOMIC DNA]</scope>
    <source>
        <strain evidence="9 10">DSM 16784</strain>
    </source>
</reference>
<feature type="transmembrane region" description="Helical" evidence="8">
    <location>
        <begin position="74"/>
        <end position="92"/>
    </location>
</feature>
<keyword evidence="10" id="KW-1185">Reference proteome</keyword>
<dbReference type="PANTHER" id="PTHR30472">
    <property type="entry name" value="FERRIC ENTEROBACTIN TRANSPORT SYSTEM PERMEASE PROTEIN"/>
    <property type="match status" value="1"/>
</dbReference>
<feature type="transmembrane region" description="Helical" evidence="8">
    <location>
        <begin position="158"/>
        <end position="178"/>
    </location>
</feature>
<evidence type="ECO:0000313" key="9">
    <source>
        <dbReference type="EMBL" id="MDQ0360364.1"/>
    </source>
</evidence>